<dbReference type="Gene3D" id="3.40.50.720">
    <property type="entry name" value="NAD(P)-binding Rossmann-like Domain"/>
    <property type="match status" value="1"/>
</dbReference>
<evidence type="ECO:0000313" key="7">
    <source>
        <dbReference type="Proteomes" id="UP000465812"/>
    </source>
</evidence>
<dbReference type="Proteomes" id="UP000465812">
    <property type="component" value="Chromosome"/>
</dbReference>
<proteinExistence type="inferred from homology"/>
<reference evidence="6 7" key="1">
    <citation type="journal article" date="2019" name="Emerg. Microbes Infect.">
        <title>Comprehensive subspecies identification of 175 nontuberculous mycobacteria species based on 7547 genomic profiles.</title>
        <authorList>
            <person name="Matsumoto Y."/>
            <person name="Kinjo T."/>
            <person name="Motooka D."/>
            <person name="Nabeya D."/>
            <person name="Jung N."/>
            <person name="Uechi K."/>
            <person name="Horii T."/>
            <person name="Iida T."/>
            <person name="Fujita J."/>
            <person name="Nakamura S."/>
        </authorList>
    </citation>
    <scope>NUCLEOTIDE SEQUENCE [LARGE SCALE GENOMIC DNA]</scope>
    <source>
        <strain evidence="6 7">JCM 18113</strain>
    </source>
</reference>
<dbReference type="InterPro" id="IPR036291">
    <property type="entry name" value="NAD(P)-bd_dom_sf"/>
</dbReference>
<protein>
    <submittedName>
        <fullName evidence="6">3-alpha-(Or 20-beta)-hydroxysteroid dehydrogenase</fullName>
    </submittedName>
</protein>
<dbReference type="Pfam" id="PF13561">
    <property type="entry name" value="adh_short_C2"/>
    <property type="match status" value="1"/>
</dbReference>
<keyword evidence="5" id="KW-0753">Steroid metabolism</keyword>
<dbReference type="SUPFAM" id="SSF51735">
    <property type="entry name" value="NAD(P)-binding Rossmann-fold domains"/>
    <property type="match status" value="1"/>
</dbReference>
<dbReference type="PANTHER" id="PTHR43180:SF28">
    <property type="entry name" value="NAD(P)-BINDING ROSSMANN-FOLD SUPERFAMILY PROTEIN"/>
    <property type="match status" value="1"/>
</dbReference>
<evidence type="ECO:0000256" key="2">
    <source>
        <dbReference type="ARBA" id="ARBA00023002"/>
    </source>
</evidence>
<dbReference type="PANTHER" id="PTHR43180">
    <property type="entry name" value="3-OXOACYL-(ACYL-CARRIER-PROTEIN) REDUCTASE (AFU_ORTHOLOGUE AFUA_6G11210)"/>
    <property type="match status" value="1"/>
</dbReference>
<organism evidence="6 7">
    <name type="scientific">Mycobacterium mantenii</name>
    <dbReference type="NCBI Taxonomy" id="560555"/>
    <lineage>
        <taxon>Bacteria</taxon>
        <taxon>Bacillati</taxon>
        <taxon>Actinomycetota</taxon>
        <taxon>Actinomycetes</taxon>
        <taxon>Mycobacteriales</taxon>
        <taxon>Mycobacteriaceae</taxon>
        <taxon>Mycobacterium</taxon>
        <taxon>Mycobacterium avium complex (MAC)</taxon>
    </lineage>
</organism>
<dbReference type="InterPro" id="IPR020904">
    <property type="entry name" value="Sc_DH/Rdtase_CS"/>
</dbReference>
<dbReference type="EMBL" id="AP022590">
    <property type="protein sequence ID" value="BBY37257.1"/>
    <property type="molecule type" value="Genomic_DNA"/>
</dbReference>
<gene>
    <name evidence="6" type="primary">fabG3</name>
    <name evidence="6" type="ORF">MMAN_13910</name>
</gene>
<dbReference type="CDD" id="cd05341">
    <property type="entry name" value="3beta-17beta-HSD_like_SDR_c"/>
    <property type="match status" value="1"/>
</dbReference>
<evidence type="ECO:0000313" key="6">
    <source>
        <dbReference type="EMBL" id="BBY37257.1"/>
    </source>
</evidence>
<comment type="similarity">
    <text evidence="1">Belongs to the short-chain dehydrogenases/reductases (SDR) family.</text>
</comment>
<dbReference type="PRINTS" id="PR00080">
    <property type="entry name" value="SDRFAMILY"/>
</dbReference>
<accession>A0ABN6A2J0</accession>
<evidence type="ECO:0000256" key="3">
    <source>
        <dbReference type="ARBA" id="ARBA00023027"/>
    </source>
</evidence>
<evidence type="ECO:0000256" key="5">
    <source>
        <dbReference type="ARBA" id="ARBA00023221"/>
    </source>
</evidence>
<dbReference type="NCBIfam" id="NF005559">
    <property type="entry name" value="PRK07231.1"/>
    <property type="match status" value="1"/>
</dbReference>
<keyword evidence="7" id="KW-1185">Reference proteome</keyword>
<dbReference type="PROSITE" id="PS00061">
    <property type="entry name" value="ADH_SHORT"/>
    <property type="match status" value="1"/>
</dbReference>
<keyword evidence="4" id="KW-0443">Lipid metabolism</keyword>
<keyword evidence="2" id="KW-0560">Oxidoreductase</keyword>
<dbReference type="PRINTS" id="PR00081">
    <property type="entry name" value="GDHRDH"/>
</dbReference>
<sequence length="276" mass="29091">MVLVGAYRAPYDRRTAVAERLAGKVALISGGARGMGASHVRSLVAEGAKVVFGDILDDEGKAVAAEVGDAVRYLHLDVTKPEDWDAAVTTALGEFGHLDVLVNNAGIINIGTLEDYALSEWQRILDINLTGVFLGIRAVVKPMKEAGRGSIINISSIEGMAGTIACHGYTATKFAVRGLTKSAALELGPSGIRVNSIHPGLIKTPMTDWVPDDIFQTALGRAAQPVEVSHLVVYLASDESSYSTGSEFVVDGGTTAGLGHKDFSNVETDAQPDWVT</sequence>
<name>A0ABN6A2J0_MYCNT</name>
<keyword evidence="3" id="KW-0520">NAD</keyword>
<evidence type="ECO:0000256" key="1">
    <source>
        <dbReference type="ARBA" id="ARBA00006484"/>
    </source>
</evidence>
<dbReference type="InterPro" id="IPR002347">
    <property type="entry name" value="SDR_fam"/>
</dbReference>
<evidence type="ECO:0000256" key="4">
    <source>
        <dbReference type="ARBA" id="ARBA00023098"/>
    </source>
</evidence>